<evidence type="ECO:0000256" key="1">
    <source>
        <dbReference type="ARBA" id="ARBA00022723"/>
    </source>
</evidence>
<keyword evidence="5" id="KW-1185">Reference proteome</keyword>
<evidence type="ECO:0000256" key="2">
    <source>
        <dbReference type="ARBA" id="ARBA00022833"/>
    </source>
</evidence>
<accession>A0ABU5DFC8</accession>
<dbReference type="PROSITE" id="PS00903">
    <property type="entry name" value="CYT_DCMP_DEAMINASES_1"/>
    <property type="match status" value="1"/>
</dbReference>
<dbReference type="InterPro" id="IPR002125">
    <property type="entry name" value="CMP_dCMP_dom"/>
</dbReference>
<dbReference type="InterPro" id="IPR016193">
    <property type="entry name" value="Cytidine_deaminase-like"/>
</dbReference>
<sequence>MNEQDQLHMRTAIAASRQARERGDMPFGAVLAAPDGRALMTAMNNQVTTRDCTGHAELVLVREAQRTLGDAALAGATVYASGEPCAMCSGAMFWAGITRVVYAASTPEIDAALGGASLGARCADVLARAAPVVSVEGPLLGAEAVAVLQDKG</sequence>
<evidence type="ECO:0000313" key="4">
    <source>
        <dbReference type="EMBL" id="MDY0744988.1"/>
    </source>
</evidence>
<evidence type="ECO:0000313" key="5">
    <source>
        <dbReference type="Proteomes" id="UP001285263"/>
    </source>
</evidence>
<dbReference type="PANTHER" id="PTHR11079:SF179">
    <property type="entry name" value="TRNA(ADENINE(34)) DEAMINASE, CHLOROPLASTIC"/>
    <property type="match status" value="1"/>
</dbReference>
<dbReference type="Gene3D" id="3.40.140.10">
    <property type="entry name" value="Cytidine Deaminase, domain 2"/>
    <property type="match status" value="1"/>
</dbReference>
<keyword evidence="1" id="KW-0479">Metal-binding</keyword>
<dbReference type="Proteomes" id="UP001285263">
    <property type="component" value="Unassembled WGS sequence"/>
</dbReference>
<gene>
    <name evidence="4" type="ORF">SNE35_10740</name>
</gene>
<dbReference type="EMBL" id="JAXCLA010000003">
    <property type="protein sequence ID" value="MDY0744988.1"/>
    <property type="molecule type" value="Genomic_DNA"/>
</dbReference>
<reference evidence="4 5" key="1">
    <citation type="submission" date="2023-11" db="EMBL/GenBank/DDBJ databases">
        <title>Paucibacter sp. nov., isolated from fresh soil in Korea.</title>
        <authorList>
            <person name="Le N.T.T."/>
        </authorList>
    </citation>
    <scope>NUCLEOTIDE SEQUENCE [LARGE SCALE GENOMIC DNA]</scope>
    <source>
        <strain evidence="4 5">R3-3</strain>
    </source>
</reference>
<name>A0ABU5DFC8_9BURK</name>
<comment type="caution">
    <text evidence="4">The sequence shown here is derived from an EMBL/GenBank/DDBJ whole genome shotgun (WGS) entry which is preliminary data.</text>
</comment>
<dbReference type="PANTHER" id="PTHR11079">
    <property type="entry name" value="CYTOSINE DEAMINASE FAMILY MEMBER"/>
    <property type="match status" value="1"/>
</dbReference>
<feature type="domain" description="CMP/dCMP-type deaminase" evidence="3">
    <location>
        <begin position="3"/>
        <end position="120"/>
    </location>
</feature>
<dbReference type="Pfam" id="PF00383">
    <property type="entry name" value="dCMP_cyt_deam_1"/>
    <property type="match status" value="1"/>
</dbReference>
<dbReference type="InterPro" id="IPR016192">
    <property type="entry name" value="APOBEC/CMP_deaminase_Zn-bd"/>
</dbReference>
<proteinExistence type="predicted"/>
<protein>
    <submittedName>
        <fullName evidence="4">Nucleoside deaminase</fullName>
    </submittedName>
</protein>
<organism evidence="4 5">
    <name type="scientific">Roseateles agri</name>
    <dbReference type="NCBI Taxonomy" id="3098619"/>
    <lineage>
        <taxon>Bacteria</taxon>
        <taxon>Pseudomonadati</taxon>
        <taxon>Pseudomonadota</taxon>
        <taxon>Betaproteobacteria</taxon>
        <taxon>Burkholderiales</taxon>
        <taxon>Sphaerotilaceae</taxon>
        <taxon>Roseateles</taxon>
    </lineage>
</organism>
<evidence type="ECO:0000259" key="3">
    <source>
        <dbReference type="PROSITE" id="PS51747"/>
    </source>
</evidence>
<dbReference type="PROSITE" id="PS51747">
    <property type="entry name" value="CYT_DCMP_DEAMINASES_2"/>
    <property type="match status" value="1"/>
</dbReference>
<dbReference type="SUPFAM" id="SSF53927">
    <property type="entry name" value="Cytidine deaminase-like"/>
    <property type="match status" value="1"/>
</dbReference>
<keyword evidence="2" id="KW-0862">Zinc</keyword>
<dbReference type="RefSeq" id="WP_320422895.1">
    <property type="nucleotide sequence ID" value="NZ_JAXCLA010000003.1"/>
</dbReference>
<dbReference type="CDD" id="cd01285">
    <property type="entry name" value="nucleoside_deaminase"/>
    <property type="match status" value="1"/>
</dbReference>